<comment type="caution">
    <text evidence="1">The sequence shown here is derived from an EMBL/GenBank/DDBJ whole genome shotgun (WGS) entry which is preliminary data.</text>
</comment>
<sequence>MDTVLGLHTANDVWKKLKTTYSPSATPTTTTTSNKENRLLYGAILNGDWEKAREFFNEKDAWTAKINDDNESPLHVAIGTCKNIEFLENLLKEIDRESLPKLVTNRKLNVLHRAALVGNTKAAEMLVEKNPLLLFIVDNQKYLPIHRAIFGSHENTFLYLLDATKQHIRVISQQDGYQSPFEGVNSVVLLTNVIAEGLLDVAYELIKEYPYMARTKKGNSTALKAIAKLDAYYSGTRYNFYQRFIYSYVLKENNIDNAYEIQDIESQDPDKAKFVANCSRSCFHSVVRMIHVKFLKVALLHVPHIKHLHEEKVKHNKVVMVLKCICEEVGKIDEVGDHICEHYHEAMTLALENDIPEAIEEIITSFPEAIWTKHNDYYLTQFAIINRCEKVYNFLVHDHEVVIDKHLHKVRIDKDGNNLLHLAGHLAPIAKLNLVSGAALQMQRELQWFEQVKKFVLHRHNRTKNKNQETPIMVFRREHKDLRKEGEEWMKKTADSYTITAALIITIVFAAAITVPGGNDGNTGKAIFANKSSFIIFAVSDAISLFASTTSLLLFLSILTARYRDEDFLYRLPKRLILGLAMLFLSVTSMMVAFSATLYIMFGQEKKWILIPIAALTCLPIASFVTLQLPLLVDLISSTYGHGIFGKQSDHGRIK</sequence>
<name>A0ACB8ZIQ4_ARCLA</name>
<gene>
    <name evidence="1" type="ORF">L6452_30672</name>
</gene>
<organism evidence="1 2">
    <name type="scientific">Arctium lappa</name>
    <name type="common">Greater burdock</name>
    <name type="synonym">Lappa major</name>
    <dbReference type="NCBI Taxonomy" id="4217"/>
    <lineage>
        <taxon>Eukaryota</taxon>
        <taxon>Viridiplantae</taxon>
        <taxon>Streptophyta</taxon>
        <taxon>Embryophyta</taxon>
        <taxon>Tracheophyta</taxon>
        <taxon>Spermatophyta</taxon>
        <taxon>Magnoliopsida</taxon>
        <taxon>eudicotyledons</taxon>
        <taxon>Gunneridae</taxon>
        <taxon>Pentapetalae</taxon>
        <taxon>asterids</taxon>
        <taxon>campanulids</taxon>
        <taxon>Asterales</taxon>
        <taxon>Asteraceae</taxon>
        <taxon>Carduoideae</taxon>
        <taxon>Cardueae</taxon>
        <taxon>Arctiinae</taxon>
        <taxon>Arctium</taxon>
    </lineage>
</organism>
<evidence type="ECO:0000313" key="1">
    <source>
        <dbReference type="EMBL" id="KAI3697579.1"/>
    </source>
</evidence>
<reference evidence="2" key="1">
    <citation type="journal article" date="2022" name="Mol. Ecol. Resour.">
        <title>The genomes of chicory, endive, great burdock and yacon provide insights into Asteraceae palaeo-polyploidization history and plant inulin production.</title>
        <authorList>
            <person name="Fan W."/>
            <person name="Wang S."/>
            <person name="Wang H."/>
            <person name="Wang A."/>
            <person name="Jiang F."/>
            <person name="Liu H."/>
            <person name="Zhao H."/>
            <person name="Xu D."/>
            <person name="Zhang Y."/>
        </authorList>
    </citation>
    <scope>NUCLEOTIDE SEQUENCE [LARGE SCALE GENOMIC DNA]</scope>
    <source>
        <strain evidence="2">cv. Niubang</strain>
    </source>
</reference>
<reference evidence="1 2" key="2">
    <citation type="journal article" date="2022" name="Mol. Ecol. Resour.">
        <title>The genomes of chicory, endive, great burdock and yacon provide insights into Asteraceae paleo-polyploidization history and plant inulin production.</title>
        <authorList>
            <person name="Fan W."/>
            <person name="Wang S."/>
            <person name="Wang H."/>
            <person name="Wang A."/>
            <person name="Jiang F."/>
            <person name="Liu H."/>
            <person name="Zhao H."/>
            <person name="Xu D."/>
            <person name="Zhang Y."/>
        </authorList>
    </citation>
    <scope>NUCLEOTIDE SEQUENCE [LARGE SCALE GENOMIC DNA]</scope>
    <source>
        <strain evidence="2">cv. Niubang</strain>
    </source>
</reference>
<accession>A0ACB8ZIQ4</accession>
<proteinExistence type="predicted"/>
<keyword evidence="2" id="KW-1185">Reference proteome</keyword>
<dbReference type="Proteomes" id="UP001055879">
    <property type="component" value="Linkage Group LG10"/>
</dbReference>
<dbReference type="EMBL" id="CM042056">
    <property type="protein sequence ID" value="KAI3697579.1"/>
    <property type="molecule type" value="Genomic_DNA"/>
</dbReference>
<evidence type="ECO:0000313" key="2">
    <source>
        <dbReference type="Proteomes" id="UP001055879"/>
    </source>
</evidence>
<protein>
    <submittedName>
        <fullName evidence="1">Uncharacterized protein</fullName>
    </submittedName>
</protein>